<gene>
    <name evidence="4" type="ORF">KIPB_011180</name>
</gene>
<dbReference type="InterPro" id="IPR000415">
    <property type="entry name" value="Nitroreductase-like"/>
</dbReference>
<evidence type="ECO:0000256" key="2">
    <source>
        <dbReference type="ARBA" id="ARBA00023002"/>
    </source>
</evidence>
<dbReference type="AlphaFoldDB" id="A0A9K3D758"/>
<proteinExistence type="inferred from homology"/>
<evidence type="ECO:0000313" key="4">
    <source>
        <dbReference type="EMBL" id="GIQ88840.1"/>
    </source>
</evidence>
<organism evidence="4 5">
    <name type="scientific">Kipferlia bialata</name>
    <dbReference type="NCBI Taxonomy" id="797122"/>
    <lineage>
        <taxon>Eukaryota</taxon>
        <taxon>Metamonada</taxon>
        <taxon>Carpediemonas-like organisms</taxon>
        <taxon>Kipferlia</taxon>
    </lineage>
</organism>
<comment type="caution">
    <text evidence="4">The sequence shown here is derived from an EMBL/GenBank/DDBJ whole genome shotgun (WGS) entry which is preliminary data.</text>
</comment>
<dbReference type="GO" id="GO:0016491">
    <property type="term" value="F:oxidoreductase activity"/>
    <property type="evidence" value="ECO:0007669"/>
    <property type="project" value="UniProtKB-KW"/>
</dbReference>
<keyword evidence="2" id="KW-0560">Oxidoreductase</keyword>
<dbReference type="CDD" id="cd02143">
    <property type="entry name" value="nitroreductase_FeS-like"/>
    <property type="match status" value="1"/>
</dbReference>
<dbReference type="OrthoDB" id="41362at2759"/>
<dbReference type="Pfam" id="PF00881">
    <property type="entry name" value="Nitroreductase"/>
    <property type="match status" value="1"/>
</dbReference>
<feature type="non-terminal residue" evidence="4">
    <location>
        <position position="1"/>
    </location>
</feature>
<dbReference type="Proteomes" id="UP000265618">
    <property type="component" value="Unassembled WGS sequence"/>
</dbReference>
<keyword evidence="5" id="KW-1185">Reference proteome</keyword>
<feature type="domain" description="Nitroreductase" evidence="3">
    <location>
        <begin position="11"/>
        <end position="173"/>
    </location>
</feature>
<evidence type="ECO:0000313" key="5">
    <source>
        <dbReference type="Proteomes" id="UP000265618"/>
    </source>
</evidence>
<dbReference type="InterPro" id="IPR029479">
    <property type="entry name" value="Nitroreductase"/>
</dbReference>
<dbReference type="SUPFAM" id="SSF55469">
    <property type="entry name" value="FMN-dependent nitroreductase-like"/>
    <property type="match status" value="1"/>
</dbReference>
<name>A0A9K3D758_9EUKA</name>
<dbReference type="Gene3D" id="3.40.109.10">
    <property type="entry name" value="NADH Oxidase"/>
    <property type="match status" value="1"/>
</dbReference>
<dbReference type="PANTHER" id="PTHR43673:SF10">
    <property type="entry name" value="NADH DEHYDROGENASE_NAD(P)H NITROREDUCTASE XCC3605-RELATED"/>
    <property type="match status" value="1"/>
</dbReference>
<reference evidence="4 5" key="1">
    <citation type="journal article" date="2018" name="PLoS ONE">
        <title>The draft genome of Kipferlia bialata reveals reductive genome evolution in fornicate parasites.</title>
        <authorList>
            <person name="Tanifuji G."/>
            <person name="Takabayashi S."/>
            <person name="Kume K."/>
            <person name="Takagi M."/>
            <person name="Nakayama T."/>
            <person name="Kamikawa R."/>
            <person name="Inagaki Y."/>
            <person name="Hashimoto T."/>
        </authorList>
    </citation>
    <scope>NUCLEOTIDE SEQUENCE [LARGE SCALE GENOMIC DNA]</scope>
    <source>
        <strain evidence="4">NY0173</strain>
    </source>
</reference>
<evidence type="ECO:0000259" key="3">
    <source>
        <dbReference type="Pfam" id="PF00881"/>
    </source>
</evidence>
<accession>A0A9K3D758</accession>
<evidence type="ECO:0000256" key="1">
    <source>
        <dbReference type="ARBA" id="ARBA00007118"/>
    </source>
</evidence>
<dbReference type="PANTHER" id="PTHR43673">
    <property type="entry name" value="NAD(P)H NITROREDUCTASE YDGI-RELATED"/>
    <property type="match status" value="1"/>
</dbReference>
<sequence length="193" mass="20926">FAPVDVISNHIMGKRSVRRYKDTPVPRDIIQSCLDITAYCPNGYNARAVGFTVITDRSLIARLGNAVHEAMKGAPLPLVMQHWQQRHGAGEGEEDTVFWGAPCVVFSHYPATWRKGVEDSTIALAAAEMVAVSHGLGTLWLGAARALGTHPSLASLAGVPEGRKVVGGMTFGYPAVRFVREVPREPVPVNWVE</sequence>
<comment type="similarity">
    <text evidence="1">Belongs to the nitroreductase family.</text>
</comment>
<dbReference type="EMBL" id="BDIP01004440">
    <property type="protein sequence ID" value="GIQ88840.1"/>
    <property type="molecule type" value="Genomic_DNA"/>
</dbReference>
<protein>
    <recommendedName>
        <fullName evidence="3">Nitroreductase domain-containing protein</fullName>
    </recommendedName>
</protein>